<feature type="domain" description="Bms1-type G" evidence="5">
    <location>
        <begin position="80"/>
        <end position="245"/>
    </location>
</feature>
<feature type="compositionally biased region" description="Basic residues" evidence="4">
    <location>
        <begin position="1230"/>
        <end position="1240"/>
    </location>
</feature>
<evidence type="ECO:0000256" key="4">
    <source>
        <dbReference type="SAM" id="MobiDB-lite"/>
    </source>
</evidence>
<dbReference type="EMBL" id="CATNWA010005372">
    <property type="protein sequence ID" value="CAI9549886.1"/>
    <property type="molecule type" value="Genomic_DNA"/>
</dbReference>
<feature type="compositionally biased region" description="Acidic residues" evidence="4">
    <location>
        <begin position="532"/>
        <end position="544"/>
    </location>
</feature>
<evidence type="ECO:0000256" key="2">
    <source>
        <dbReference type="ARBA" id="ARBA00022517"/>
    </source>
</evidence>
<dbReference type="CDD" id="cd01882">
    <property type="entry name" value="BMS1"/>
    <property type="match status" value="1"/>
</dbReference>
<feature type="compositionally biased region" description="Acidic residues" evidence="4">
    <location>
        <begin position="587"/>
        <end position="624"/>
    </location>
</feature>
<feature type="compositionally biased region" description="Acidic residues" evidence="4">
    <location>
        <begin position="749"/>
        <end position="764"/>
    </location>
</feature>
<feature type="compositionally biased region" description="Basic residues" evidence="4">
    <location>
        <begin position="549"/>
        <end position="565"/>
    </location>
</feature>
<evidence type="ECO:0000313" key="7">
    <source>
        <dbReference type="Proteomes" id="UP001162483"/>
    </source>
</evidence>
<dbReference type="InterPro" id="IPR030387">
    <property type="entry name" value="G_Bms1/Tsr1_dom"/>
</dbReference>
<dbReference type="InterPro" id="IPR027417">
    <property type="entry name" value="P-loop_NTPase"/>
</dbReference>
<comment type="subcellular location">
    <subcellularLocation>
        <location evidence="1">Nucleus</location>
        <location evidence="1">Nucleolus</location>
    </subcellularLocation>
</comment>
<dbReference type="PANTHER" id="PTHR12858:SF2">
    <property type="entry name" value="RIBOSOME BIOGENESIS PROTEIN BMS1 HOMOLOG"/>
    <property type="match status" value="1"/>
</dbReference>
<name>A0ABN9BRI5_9NEOB</name>
<dbReference type="InterPro" id="IPR012948">
    <property type="entry name" value="AARP2CN"/>
</dbReference>
<feature type="compositionally biased region" description="Basic and acidic residues" evidence="4">
    <location>
        <begin position="625"/>
        <end position="636"/>
    </location>
</feature>
<dbReference type="SMART" id="SM00785">
    <property type="entry name" value="AARP2CN"/>
    <property type="match status" value="1"/>
</dbReference>
<gene>
    <name evidence="6" type="ORF">SPARVUS_LOCUS3417225</name>
</gene>
<dbReference type="Pfam" id="PF04950">
    <property type="entry name" value="RIBIOP_C"/>
    <property type="match status" value="1"/>
</dbReference>
<comment type="caution">
    <text evidence="6">The sequence shown here is derived from an EMBL/GenBank/DDBJ whole genome shotgun (WGS) entry which is preliminary data.</text>
</comment>
<dbReference type="InterPro" id="IPR007034">
    <property type="entry name" value="BMS1_TSR1_C"/>
</dbReference>
<sequence>MEEKDKKKHRKKNSGPKANKKKNRQQAEAGVGAEEDARKRNPKAFAVQSAVRMARNFHRTQDLKTKKHHIPVVDRTPLEPPPVVVVVVGPPKVGKSTLIRCLIKNFTKQKLTEIRGPVTIVSGKKRRLTIIECGCDINTMIDLAKVADLVLMLIDASFGFEMETFEFLNICQVHGFPKIMGVLTHLDTFKNNKQLRKVKKRLKHRFWTEVYQGAKLFYLSGMVYSEYQKQEIRNLGRFISVMKFRPLTWQTSHPYVLADRMEDLTNTEDIRVNPKCDRKVSLYGYLRGAYLKNKGQVHLPGVGDFALSDVSFLPDPCPLPDKMKKRSLNEKEKMIYAPLSGVGGVVYDKDAVYIDLGPHHIQQEQQRAAKPSHELVQSLISTNVTIDSKMSTSKVSLFTDSKPLGIEDVEKKDFVMPIEERVMDVKTGRIRRKAIFQDDQNGETGVDDDEDDEEGEEVEDDDDDDGEEDNETSDEEEEDDEKFEGQQPTPRAVKRMKLDDKKEPSSFEMPAFADSDDDLEHSDDEKSGMVKEDEEEDDEESFSDEEIHVKKKTSLKKQMRTRNSNRKTPVLDSGNCTGEDGMSSDSDTPEDMEPEGEDSEEKGEELQETSDEEEDDDDEEDLLKDEDVLTEDHNASEDTVGALKWKEDLKKKAAEVFIRHQQSVPNLRKFVYGTVANEEDEADDKGELGGLFHVSRPEKESKRAANALDCSKFVVESPQDWDAEEVMDCILDCFVTGKWEADKDAEKLLEEDEELYGDFEDLETGEVHKGKPESQDEESEGEDEEGDEEAGGQAAPAEQEEKQRLEKKRKLKERFDTEYDDGDPEATYFDDLKGEMQKQAELNRAEFEDQDDEVRVQYEGFRPGMYLRIEIENMPCEFVVNFDPHYPMILGALGNSEGNVGYIQMRLKKHRWHKRILKTKDPLIFSLGWRRFQTVPLYYIEDHNGRHRLLKYTPEHMHCGATIWGPIIPQGTGFLAVQSVSTTTADFRIAATGVVLDLDKSITVVKKLKLIGYPCKIYKNTAFIKGMFSSILEVAKFEGAAVRTVSGVRGQIKKALRTPEGAFRATFEDKLLMSDIVFLRTWYPVTVPTFYNPVTSLLKPVGQKETWTGMKTIGQLRHELGIKQKQRKDSLYKRIVRQERHFNPLHIPKALQKALPFKNKPKMMEKKGKITRDKVRPAVIREPHERKISALLAALGTVNNYKKQKANTKHKAQRKDFMHSKQKEEEDKLKRQKEARKKLFRAIGQKEKKKQKSSLKGSKELS</sequence>
<feature type="region of interest" description="Disordered" evidence="4">
    <location>
        <begin position="1"/>
        <end position="42"/>
    </location>
</feature>
<proteinExistence type="predicted"/>
<evidence type="ECO:0000259" key="5">
    <source>
        <dbReference type="PROSITE" id="PS51714"/>
    </source>
</evidence>
<feature type="compositionally biased region" description="Basic and acidic residues" evidence="4">
    <location>
        <begin position="496"/>
        <end position="505"/>
    </location>
</feature>
<dbReference type="Gene3D" id="3.40.50.300">
    <property type="entry name" value="P-loop containing nucleotide triphosphate hydrolases"/>
    <property type="match status" value="1"/>
</dbReference>
<keyword evidence="2" id="KW-0690">Ribosome biogenesis</keyword>
<evidence type="ECO:0000313" key="6">
    <source>
        <dbReference type="EMBL" id="CAI9549886.1"/>
    </source>
</evidence>
<dbReference type="PROSITE" id="PS51714">
    <property type="entry name" value="G_BMS1"/>
    <property type="match status" value="1"/>
</dbReference>
<feature type="compositionally biased region" description="Basic residues" evidence="4">
    <location>
        <begin position="1202"/>
        <end position="1213"/>
    </location>
</feature>
<feature type="compositionally biased region" description="Basic and acidic residues" evidence="4">
    <location>
        <begin position="1214"/>
        <end position="1229"/>
    </location>
</feature>
<dbReference type="SMART" id="SM01362">
    <property type="entry name" value="DUF663"/>
    <property type="match status" value="1"/>
</dbReference>
<feature type="region of interest" description="Disordered" evidence="4">
    <location>
        <begin position="434"/>
        <end position="641"/>
    </location>
</feature>
<feature type="region of interest" description="Disordered" evidence="4">
    <location>
        <begin position="1202"/>
        <end position="1262"/>
    </location>
</feature>
<feature type="compositionally biased region" description="Acidic residues" evidence="4">
    <location>
        <begin position="775"/>
        <end position="790"/>
    </location>
</feature>
<keyword evidence="7" id="KW-1185">Reference proteome</keyword>
<feature type="region of interest" description="Disordered" evidence="4">
    <location>
        <begin position="749"/>
        <end position="805"/>
    </location>
</feature>
<feature type="compositionally biased region" description="Basic and acidic residues" evidence="4">
    <location>
        <begin position="765"/>
        <end position="774"/>
    </location>
</feature>
<evidence type="ECO:0000256" key="3">
    <source>
        <dbReference type="ARBA" id="ARBA00023242"/>
    </source>
</evidence>
<protein>
    <recommendedName>
        <fullName evidence="5">Bms1-type G domain-containing protein</fullName>
    </recommendedName>
</protein>
<dbReference type="InterPro" id="IPR037875">
    <property type="entry name" value="Bms1_N"/>
</dbReference>
<feature type="compositionally biased region" description="Basic residues" evidence="4">
    <location>
        <begin position="1"/>
        <end position="24"/>
    </location>
</feature>
<reference evidence="6" key="1">
    <citation type="submission" date="2023-05" db="EMBL/GenBank/DDBJ databases">
        <authorList>
            <person name="Stuckert A."/>
        </authorList>
    </citation>
    <scope>NUCLEOTIDE SEQUENCE</scope>
</reference>
<organism evidence="6 7">
    <name type="scientific">Staurois parvus</name>
    <dbReference type="NCBI Taxonomy" id="386267"/>
    <lineage>
        <taxon>Eukaryota</taxon>
        <taxon>Metazoa</taxon>
        <taxon>Chordata</taxon>
        <taxon>Craniata</taxon>
        <taxon>Vertebrata</taxon>
        <taxon>Euteleostomi</taxon>
        <taxon>Amphibia</taxon>
        <taxon>Batrachia</taxon>
        <taxon>Anura</taxon>
        <taxon>Neobatrachia</taxon>
        <taxon>Ranoidea</taxon>
        <taxon>Ranidae</taxon>
        <taxon>Staurois</taxon>
    </lineage>
</organism>
<accession>A0ABN9BRI5</accession>
<dbReference type="InterPro" id="IPR039761">
    <property type="entry name" value="Bms1/Tsr1"/>
</dbReference>
<dbReference type="Pfam" id="PF08142">
    <property type="entry name" value="AARP2CN"/>
    <property type="match status" value="1"/>
</dbReference>
<dbReference type="PANTHER" id="PTHR12858">
    <property type="entry name" value="RIBOSOME BIOGENESIS PROTEIN"/>
    <property type="match status" value="1"/>
</dbReference>
<dbReference type="SUPFAM" id="SSF52540">
    <property type="entry name" value="P-loop containing nucleoside triphosphate hydrolases"/>
    <property type="match status" value="1"/>
</dbReference>
<keyword evidence="3" id="KW-0539">Nucleus</keyword>
<evidence type="ECO:0000256" key="1">
    <source>
        <dbReference type="ARBA" id="ARBA00004604"/>
    </source>
</evidence>
<feature type="compositionally biased region" description="Acidic residues" evidence="4">
    <location>
        <begin position="445"/>
        <end position="482"/>
    </location>
</feature>
<dbReference type="Proteomes" id="UP001162483">
    <property type="component" value="Unassembled WGS sequence"/>
</dbReference>